<dbReference type="InterPro" id="IPR048354">
    <property type="entry name" value="TOD1_MUCI70_glycTrfase_dom"/>
</dbReference>
<dbReference type="EMBL" id="NKXS01001334">
    <property type="protein sequence ID" value="PIN19095.1"/>
    <property type="molecule type" value="Genomic_DNA"/>
</dbReference>
<name>A0A2G9HNJ4_9LAMI</name>
<dbReference type="AlphaFoldDB" id="A0A2G9HNJ4"/>
<dbReference type="PANTHER" id="PTHR12956">
    <property type="entry name" value="ALKALINE CERAMIDASE-RELATED"/>
    <property type="match status" value="1"/>
</dbReference>
<evidence type="ECO:0000313" key="2">
    <source>
        <dbReference type="EMBL" id="PIN19095.1"/>
    </source>
</evidence>
<dbReference type="Proteomes" id="UP000231279">
    <property type="component" value="Unassembled WGS sequence"/>
</dbReference>
<dbReference type="OrthoDB" id="1905162at2759"/>
<keyword evidence="3" id="KW-1185">Reference proteome</keyword>
<organism evidence="2 3">
    <name type="scientific">Handroanthus impetiginosus</name>
    <dbReference type="NCBI Taxonomy" id="429701"/>
    <lineage>
        <taxon>Eukaryota</taxon>
        <taxon>Viridiplantae</taxon>
        <taxon>Streptophyta</taxon>
        <taxon>Embryophyta</taxon>
        <taxon>Tracheophyta</taxon>
        <taxon>Spermatophyta</taxon>
        <taxon>Magnoliopsida</taxon>
        <taxon>eudicotyledons</taxon>
        <taxon>Gunneridae</taxon>
        <taxon>Pentapetalae</taxon>
        <taxon>asterids</taxon>
        <taxon>lamiids</taxon>
        <taxon>Lamiales</taxon>
        <taxon>Bignoniaceae</taxon>
        <taxon>Crescentiina</taxon>
        <taxon>Tabebuia alliance</taxon>
        <taxon>Handroanthus</taxon>
    </lineage>
</organism>
<proteinExistence type="predicted"/>
<accession>A0A2G9HNJ4</accession>
<feature type="domain" description="TOD1/MUCI70 glycosyltransferase-like" evidence="1">
    <location>
        <begin position="56"/>
        <end position="346"/>
    </location>
</feature>
<dbReference type="InterPro" id="IPR006852">
    <property type="entry name" value="TOD1_MUCI70"/>
</dbReference>
<protein>
    <recommendedName>
        <fullName evidence="1">TOD1/MUCI70 glycosyltransferase-like domain-containing protein</fullName>
    </recommendedName>
</protein>
<evidence type="ECO:0000313" key="3">
    <source>
        <dbReference type="Proteomes" id="UP000231279"/>
    </source>
</evidence>
<evidence type="ECO:0000259" key="1">
    <source>
        <dbReference type="Pfam" id="PF04765"/>
    </source>
</evidence>
<sequence length="357" mass="40961">MSGCLKLLPSEELERLEISNDMDSRSPIKELVYATESDRTSTEGIFNLSTVYLEGARFNLFTGNQTLEQREQTFKVTERAEVHCGFYSKRGGFRVSDEDKSYMLTCKVVVSTCAFGGGDDLYQPIGMSETSLQKVCYVAFWDEITLAAQEAQGNKVDDSHFIGKWRIIIVRDLPFRDQRLNGKIPKMLPHRLFPNSRYSIWVDSKSQFRRDPLGVLEALLWRSNHELAISEHGARSSVYDEAKAVVKKNKATPEEVKVQLTQYHQDGLPEDKRFNGKKALAEASIIVRKHTPTTNLFMCLWFNEVVRFTSRDQLSFPYVLWRLKGLNRINMFPVCTRKDLVNSMGHIRKAKPLTNSK</sequence>
<dbReference type="PANTHER" id="PTHR12956:SF17">
    <property type="entry name" value="OS01G0749100 PROTEIN"/>
    <property type="match status" value="1"/>
</dbReference>
<dbReference type="Pfam" id="PF04765">
    <property type="entry name" value="TOD1_MUCI70"/>
    <property type="match status" value="1"/>
</dbReference>
<gene>
    <name evidence="2" type="ORF">CDL12_08226</name>
</gene>
<dbReference type="STRING" id="429701.A0A2G9HNJ4"/>
<comment type="caution">
    <text evidence="2">The sequence shown here is derived from an EMBL/GenBank/DDBJ whole genome shotgun (WGS) entry which is preliminary data.</text>
</comment>
<reference evidence="3" key="1">
    <citation type="journal article" date="2018" name="Gigascience">
        <title>Genome assembly of the Pink Ipe (Handroanthus impetiginosus, Bignoniaceae), a highly valued, ecologically keystone Neotropical timber forest tree.</title>
        <authorList>
            <person name="Silva-Junior O.B."/>
            <person name="Grattapaglia D."/>
            <person name="Novaes E."/>
            <person name="Collevatti R.G."/>
        </authorList>
    </citation>
    <scope>NUCLEOTIDE SEQUENCE [LARGE SCALE GENOMIC DNA]</scope>
    <source>
        <strain evidence="3">cv. UFG-1</strain>
    </source>
</reference>